<gene>
    <name evidence="9" type="ORF">Ocin01_11857</name>
</gene>
<feature type="domain" description="Peptidase M12A" evidence="8">
    <location>
        <begin position="44"/>
        <end position="229"/>
    </location>
</feature>
<evidence type="ECO:0000313" key="10">
    <source>
        <dbReference type="Proteomes" id="UP000094527"/>
    </source>
</evidence>
<evidence type="ECO:0000256" key="4">
    <source>
        <dbReference type="ARBA" id="ARBA00022833"/>
    </source>
</evidence>
<keyword evidence="1 7" id="KW-0645">Protease</keyword>
<dbReference type="GO" id="GO:0008270">
    <property type="term" value="F:zinc ion binding"/>
    <property type="evidence" value="ECO:0007669"/>
    <property type="project" value="InterPro"/>
</dbReference>
<dbReference type="Gene3D" id="3.40.390.10">
    <property type="entry name" value="Collagenase (Catalytic Domain)"/>
    <property type="match status" value="1"/>
</dbReference>
<protein>
    <recommendedName>
        <fullName evidence="7">Metalloendopeptidase</fullName>
        <ecNumber evidence="7">3.4.24.-</ecNumber>
    </recommendedName>
</protein>
<dbReference type="InterPro" id="IPR006026">
    <property type="entry name" value="Peptidase_Metallo"/>
</dbReference>
<dbReference type="Proteomes" id="UP000094527">
    <property type="component" value="Unassembled WGS sequence"/>
</dbReference>
<accession>A0A1D2MPT6</accession>
<dbReference type="AlphaFoldDB" id="A0A1D2MPT6"/>
<dbReference type="PANTHER" id="PTHR10127:SF780">
    <property type="entry name" value="METALLOENDOPEPTIDASE"/>
    <property type="match status" value="1"/>
</dbReference>
<evidence type="ECO:0000313" key="9">
    <source>
        <dbReference type="EMBL" id="ODM94824.1"/>
    </source>
</evidence>
<dbReference type="InterPro" id="IPR024079">
    <property type="entry name" value="MetalloPept_cat_dom_sf"/>
</dbReference>
<keyword evidence="5 7" id="KW-0482">Metalloprotease</keyword>
<name>A0A1D2MPT6_ORCCI</name>
<organism evidence="9 10">
    <name type="scientific">Orchesella cincta</name>
    <name type="common">Springtail</name>
    <name type="synonym">Podura cincta</name>
    <dbReference type="NCBI Taxonomy" id="48709"/>
    <lineage>
        <taxon>Eukaryota</taxon>
        <taxon>Metazoa</taxon>
        <taxon>Ecdysozoa</taxon>
        <taxon>Arthropoda</taxon>
        <taxon>Hexapoda</taxon>
        <taxon>Collembola</taxon>
        <taxon>Entomobryomorpha</taxon>
        <taxon>Entomobryoidea</taxon>
        <taxon>Orchesellidae</taxon>
        <taxon>Orchesellinae</taxon>
        <taxon>Orchesella</taxon>
    </lineage>
</organism>
<dbReference type="GO" id="GO:0006508">
    <property type="term" value="P:proteolysis"/>
    <property type="evidence" value="ECO:0007669"/>
    <property type="project" value="UniProtKB-KW"/>
</dbReference>
<keyword evidence="4 7" id="KW-0862">Zinc</keyword>
<dbReference type="OMA" id="KLANCYT"/>
<dbReference type="SUPFAM" id="SSF55486">
    <property type="entry name" value="Metalloproteases ('zincins'), catalytic domain"/>
    <property type="match status" value="1"/>
</dbReference>
<comment type="cofactor">
    <cofactor evidence="7">
        <name>Zn(2+)</name>
        <dbReference type="ChEBI" id="CHEBI:29105"/>
    </cofactor>
    <text evidence="7">Binds 1 zinc ion per subunit.</text>
</comment>
<evidence type="ECO:0000256" key="3">
    <source>
        <dbReference type="ARBA" id="ARBA00022801"/>
    </source>
</evidence>
<dbReference type="EC" id="3.4.24.-" evidence="7"/>
<evidence type="ECO:0000256" key="2">
    <source>
        <dbReference type="ARBA" id="ARBA00022723"/>
    </source>
</evidence>
<evidence type="ECO:0000256" key="5">
    <source>
        <dbReference type="ARBA" id="ARBA00023049"/>
    </source>
</evidence>
<dbReference type="STRING" id="48709.A0A1D2MPT6"/>
<dbReference type="SMART" id="SM00235">
    <property type="entry name" value="ZnMc"/>
    <property type="match status" value="1"/>
</dbReference>
<comment type="caution">
    <text evidence="6">Lacks conserved residue(s) required for the propagation of feature annotation.</text>
</comment>
<proteinExistence type="predicted"/>
<evidence type="ECO:0000256" key="1">
    <source>
        <dbReference type="ARBA" id="ARBA00022670"/>
    </source>
</evidence>
<reference evidence="9 10" key="1">
    <citation type="journal article" date="2016" name="Genome Biol. Evol.">
        <title>Gene Family Evolution Reflects Adaptation to Soil Environmental Stressors in the Genome of the Collembolan Orchesella cincta.</title>
        <authorList>
            <person name="Faddeeva-Vakhrusheva A."/>
            <person name="Derks M.F."/>
            <person name="Anvar S.Y."/>
            <person name="Agamennone V."/>
            <person name="Suring W."/>
            <person name="Smit S."/>
            <person name="van Straalen N.M."/>
            <person name="Roelofs D."/>
        </authorList>
    </citation>
    <scope>NUCLEOTIDE SEQUENCE [LARGE SCALE GENOMIC DNA]</scope>
    <source>
        <tissue evidence="9">Mixed pool</tissue>
    </source>
</reference>
<dbReference type="Pfam" id="PF01400">
    <property type="entry name" value="Astacin"/>
    <property type="match status" value="1"/>
</dbReference>
<dbReference type="EMBL" id="LJIJ01000744">
    <property type="protein sequence ID" value="ODM94824.1"/>
    <property type="molecule type" value="Genomic_DNA"/>
</dbReference>
<dbReference type="Pfam" id="PF11901">
    <property type="entry name" value="DM9"/>
    <property type="match status" value="1"/>
</dbReference>
<evidence type="ECO:0000256" key="6">
    <source>
        <dbReference type="PROSITE-ProRule" id="PRU01211"/>
    </source>
</evidence>
<sequence>MVQKSVTMAKDQRYNLLYIFTISIITLSKLANCYTCDTSDDWLNVTQLETWPNGVVKYKLHASLTLRDTTEVQNAFEEFHTKTCIRFEPWQEGDLDFVSIEVNNSVCGAANVCKIGGYQVVQFGKDCRSKANIVHQLGHTLCLGDEHQRPDRDLHLNFSSCADDLIPGKIESYGFPMGIYDYASQMHSECGSCQGGWATDGYVEKCGQQISAGLSVLDVDKLNSLYNCQGCQRHRWVPAASLSSRDYPNVKTFGYESRNATPIYVCRAFLREQVTSGMYDESTKTCKLPWGYKAYDVQDQVEVLTIPGGTIGADCSSYQLKNWRDADISSFVNVGTRLTIIDSIHVAYSSFNTGSGEMEKFVGNVRFPTGNLRAEFPVGTEGLITPDYQAQFSGPIGNAAFEYGAVNFKLILATIRLKSFG</sequence>
<dbReference type="InterPro" id="IPR001506">
    <property type="entry name" value="Peptidase_M12A"/>
</dbReference>
<dbReference type="PROSITE" id="PS51864">
    <property type="entry name" value="ASTACIN"/>
    <property type="match status" value="1"/>
</dbReference>
<dbReference type="PRINTS" id="PR00480">
    <property type="entry name" value="ASTACIN"/>
</dbReference>
<evidence type="ECO:0000259" key="8">
    <source>
        <dbReference type="PROSITE" id="PS51864"/>
    </source>
</evidence>
<keyword evidence="2 7" id="KW-0479">Metal-binding</keyword>
<dbReference type="PANTHER" id="PTHR10127">
    <property type="entry name" value="DISCOIDIN, CUB, EGF, LAMININ , AND ZINC METALLOPROTEASE DOMAIN CONTAINING"/>
    <property type="match status" value="1"/>
</dbReference>
<dbReference type="GO" id="GO:0004222">
    <property type="term" value="F:metalloendopeptidase activity"/>
    <property type="evidence" value="ECO:0007669"/>
    <property type="project" value="UniProtKB-UniRule"/>
</dbReference>
<keyword evidence="10" id="KW-1185">Reference proteome</keyword>
<dbReference type="InterPro" id="IPR006616">
    <property type="entry name" value="DM9_repeat"/>
</dbReference>
<evidence type="ECO:0000256" key="7">
    <source>
        <dbReference type="RuleBase" id="RU361183"/>
    </source>
</evidence>
<dbReference type="OrthoDB" id="291007at2759"/>
<comment type="caution">
    <text evidence="9">The sequence shown here is derived from an EMBL/GenBank/DDBJ whole genome shotgun (WGS) entry which is preliminary data.</text>
</comment>
<keyword evidence="3 7" id="KW-0378">Hydrolase</keyword>